<accession>A0A6C1KLA9</accession>
<dbReference type="EMBL" id="VAUP01000015">
    <property type="protein sequence ID" value="TLX43844.1"/>
    <property type="molecule type" value="Genomic_DNA"/>
</dbReference>
<comment type="caution">
    <text evidence="1">The sequence shown here is derived from an EMBL/GenBank/DDBJ whole genome shotgun (WGS) entry which is preliminary data.</text>
</comment>
<dbReference type="AlphaFoldDB" id="A0A6C1KLA9"/>
<dbReference type="OrthoDB" id="8100555at2"/>
<dbReference type="Proteomes" id="UP000305131">
    <property type="component" value="Unassembled WGS sequence"/>
</dbReference>
<sequence length="147" mass="15148">MVAPVKFSGTAEAIAEKVHNFASDTFKIMLTNTAPIVGNSVKADLTEIAAGNGYTAGGVAITVVSSSQTGGVYTLMSNASLIIATPTGGPIGPYRYAVMYNDTQTSPAKPLVQWWDYGSSVTANVGEGSIKIDFDPAGTPGRVLSLT</sequence>
<evidence type="ECO:0000313" key="2">
    <source>
        <dbReference type="Proteomes" id="UP000305131"/>
    </source>
</evidence>
<dbReference type="GeneID" id="95773207"/>
<reference evidence="1 2" key="1">
    <citation type="submission" date="2019-05" db="EMBL/GenBank/DDBJ databases">
        <authorList>
            <person name="Zhou X."/>
        </authorList>
    </citation>
    <scope>NUCLEOTIDE SEQUENCE [LARGE SCALE GENOMIC DNA]</scope>
    <source>
        <strain evidence="1 2">DSM 432</strain>
    </source>
</reference>
<proteinExistence type="predicted"/>
<evidence type="ECO:0000313" key="1">
    <source>
        <dbReference type="EMBL" id="TLX43844.1"/>
    </source>
</evidence>
<protein>
    <submittedName>
        <fullName evidence="1">Uncharacterized protein</fullName>
    </submittedName>
</protein>
<name>A0A6C1KLA9_XANAU</name>
<gene>
    <name evidence="1" type="ORF">FBQ73_07015</name>
</gene>
<dbReference type="RefSeq" id="WP_138398753.1">
    <property type="nucleotide sequence ID" value="NZ_JBAFVI010000001.1"/>
</dbReference>
<organism evidence="1 2">
    <name type="scientific">Xanthobacter autotrophicus</name>
    <dbReference type="NCBI Taxonomy" id="280"/>
    <lineage>
        <taxon>Bacteria</taxon>
        <taxon>Pseudomonadati</taxon>
        <taxon>Pseudomonadota</taxon>
        <taxon>Alphaproteobacteria</taxon>
        <taxon>Hyphomicrobiales</taxon>
        <taxon>Xanthobacteraceae</taxon>
        <taxon>Xanthobacter</taxon>
    </lineage>
</organism>